<reference evidence="8" key="1">
    <citation type="journal article" date="2013" name="Genome Announc.">
        <title>Draft Genome Sequence of Loktanella cinnabarina LL-001T, Isolated from Deep-Sea Floor Sediment.</title>
        <authorList>
            <person name="Nishi S."/>
            <person name="Tsubouchi T."/>
            <person name="Takaki Y."/>
            <person name="Koyanagi R."/>
            <person name="Satoh N."/>
            <person name="Maruyama T."/>
            <person name="Hatada Y."/>
        </authorList>
    </citation>
    <scope>NUCLEOTIDE SEQUENCE [LARGE SCALE GENOMIC DNA]</scope>
    <source>
        <strain evidence="8">LL-001</strain>
    </source>
</reference>
<evidence type="ECO:0000256" key="5">
    <source>
        <dbReference type="SAM" id="MobiDB-lite"/>
    </source>
</evidence>
<evidence type="ECO:0000256" key="6">
    <source>
        <dbReference type="SAM" id="Phobius"/>
    </source>
</evidence>
<keyword evidence="4 6" id="KW-0472">Membrane</keyword>
<dbReference type="PANTHER" id="PTHR42718:SF39">
    <property type="entry name" value="ACTINORHODIN TRANSPORTER-RELATED"/>
    <property type="match status" value="1"/>
</dbReference>
<evidence type="ECO:0000256" key="2">
    <source>
        <dbReference type="ARBA" id="ARBA00022692"/>
    </source>
</evidence>
<organism evidence="8 9">
    <name type="scientific">Limimaricola cinnabarinus LL-001</name>
    <dbReference type="NCBI Taxonomy" id="1337093"/>
    <lineage>
        <taxon>Bacteria</taxon>
        <taxon>Pseudomonadati</taxon>
        <taxon>Pseudomonadota</taxon>
        <taxon>Alphaproteobacteria</taxon>
        <taxon>Rhodobacterales</taxon>
        <taxon>Paracoccaceae</taxon>
        <taxon>Limimaricola</taxon>
    </lineage>
</organism>
<dbReference type="RefSeq" id="WP_021693751.1">
    <property type="nucleotide sequence ID" value="NZ_BATB01000018.1"/>
</dbReference>
<feature type="transmembrane region" description="Helical" evidence="6">
    <location>
        <begin position="443"/>
        <end position="462"/>
    </location>
</feature>
<feature type="transmembrane region" description="Helical" evidence="6">
    <location>
        <begin position="173"/>
        <end position="193"/>
    </location>
</feature>
<feature type="transmembrane region" description="Helical" evidence="6">
    <location>
        <begin position="229"/>
        <end position="253"/>
    </location>
</feature>
<dbReference type="STRING" id="1337093.MBELCI_1699"/>
<evidence type="ECO:0000313" key="9">
    <source>
        <dbReference type="Proteomes" id="UP000016566"/>
    </source>
</evidence>
<dbReference type="GO" id="GO:0022857">
    <property type="term" value="F:transmembrane transporter activity"/>
    <property type="evidence" value="ECO:0007669"/>
    <property type="project" value="InterPro"/>
</dbReference>
<dbReference type="eggNOG" id="COG0477">
    <property type="taxonomic scope" value="Bacteria"/>
</dbReference>
<feature type="domain" description="Major facilitator superfamily (MFS) profile" evidence="7">
    <location>
        <begin position="14"/>
        <end position="466"/>
    </location>
</feature>
<dbReference type="PANTHER" id="PTHR42718">
    <property type="entry name" value="MAJOR FACILITATOR SUPERFAMILY MULTIDRUG TRANSPORTER MFSC"/>
    <property type="match status" value="1"/>
</dbReference>
<dbReference type="CDD" id="cd17321">
    <property type="entry name" value="MFS_MMR_MDR_like"/>
    <property type="match status" value="1"/>
</dbReference>
<dbReference type="Gene3D" id="1.20.1720.10">
    <property type="entry name" value="Multidrug resistance protein D"/>
    <property type="match status" value="1"/>
</dbReference>
<name>U2Z3J0_9RHOB</name>
<feature type="transmembrane region" description="Helical" evidence="6">
    <location>
        <begin position="137"/>
        <end position="161"/>
    </location>
</feature>
<comment type="caution">
    <text evidence="8">The sequence shown here is derived from an EMBL/GenBank/DDBJ whole genome shotgun (WGS) entry which is preliminary data.</text>
</comment>
<feature type="transmembrane region" description="Helical" evidence="6">
    <location>
        <begin position="112"/>
        <end position="130"/>
    </location>
</feature>
<feature type="transmembrane region" description="Helical" evidence="6">
    <location>
        <begin position="81"/>
        <end position="106"/>
    </location>
</feature>
<feature type="transmembrane region" description="Helical" evidence="6">
    <location>
        <begin position="52"/>
        <end position="69"/>
    </location>
</feature>
<dbReference type="EMBL" id="BATB01000018">
    <property type="protein sequence ID" value="GAD55647.1"/>
    <property type="molecule type" value="Genomic_DNA"/>
</dbReference>
<sequence>MTEDDTPLRGRWIAMAALLVAGFMNLIDVTIVNVAIPSLQAAFDATDSQIEWVVAAYILSFALFLLPAGRLGDVVGRRRMFVIGVVVFTIASALCGLSPGIGSLVAARVLQGIGGAMMTPQTLALVPALFPPRERGAAFALFGLSAGLASVTGPVLGGFLIGADIMGLDWRPIFLVNIPVGVIAVAGAMRYVPKIPGDKALRLDLVGMALAGTGLMLLLFPLIEGRQLGWPVWIFAMMGVSVPVGLGFVLWQWRQAARGAPQLIPASLLANGDYVTGSVLATLLFAGIPGFFLVFAIFLQIGNGLTPLESGVTTMPFSLGVLGASILSGRLGTRWPRQRITAGAVLLVIGMTALRMVLPEEGGALSRTAFILPLGLAGLGLGTAVSPLFQTVLANVADRDTGAGSGALQSFQQVGGALGVAVMGQLFFGLLRGGGGYPDAMTAALWFNAAAFLAVALLVWRLPEPRLVPEIRPGRGAATDPSPPRRSDQSVSW</sequence>
<dbReference type="PROSITE" id="PS50850">
    <property type="entry name" value="MFS"/>
    <property type="match status" value="1"/>
</dbReference>
<feature type="transmembrane region" description="Helical" evidence="6">
    <location>
        <begin position="12"/>
        <end position="32"/>
    </location>
</feature>
<evidence type="ECO:0000256" key="3">
    <source>
        <dbReference type="ARBA" id="ARBA00022989"/>
    </source>
</evidence>
<feature type="transmembrane region" description="Helical" evidence="6">
    <location>
        <begin position="340"/>
        <end position="358"/>
    </location>
</feature>
<comment type="subcellular location">
    <subcellularLocation>
        <location evidence="1">Membrane</location>
        <topology evidence="1">Multi-pass membrane protein</topology>
    </subcellularLocation>
</comment>
<feature type="transmembrane region" description="Helical" evidence="6">
    <location>
        <begin position="414"/>
        <end position="431"/>
    </location>
</feature>
<evidence type="ECO:0000259" key="7">
    <source>
        <dbReference type="PROSITE" id="PS50850"/>
    </source>
</evidence>
<dbReference type="AlphaFoldDB" id="U2Z3J0"/>
<feature type="transmembrane region" description="Helical" evidence="6">
    <location>
        <begin position="205"/>
        <end position="223"/>
    </location>
</feature>
<evidence type="ECO:0000256" key="1">
    <source>
        <dbReference type="ARBA" id="ARBA00004141"/>
    </source>
</evidence>
<dbReference type="Pfam" id="PF07690">
    <property type="entry name" value="MFS_1"/>
    <property type="match status" value="1"/>
</dbReference>
<feature type="transmembrane region" description="Helical" evidence="6">
    <location>
        <begin position="370"/>
        <end position="393"/>
    </location>
</feature>
<keyword evidence="3 6" id="KW-1133">Transmembrane helix</keyword>
<dbReference type="SUPFAM" id="SSF103473">
    <property type="entry name" value="MFS general substrate transporter"/>
    <property type="match status" value="1"/>
</dbReference>
<evidence type="ECO:0000313" key="8">
    <source>
        <dbReference type="EMBL" id="GAD55647.1"/>
    </source>
</evidence>
<dbReference type="InterPro" id="IPR020846">
    <property type="entry name" value="MFS_dom"/>
</dbReference>
<dbReference type="GO" id="GO:0016020">
    <property type="term" value="C:membrane"/>
    <property type="evidence" value="ECO:0007669"/>
    <property type="project" value="UniProtKB-SubCell"/>
</dbReference>
<keyword evidence="9" id="KW-1185">Reference proteome</keyword>
<gene>
    <name evidence="8" type="ORF">MBELCI_1699</name>
</gene>
<dbReference type="Proteomes" id="UP000016566">
    <property type="component" value="Unassembled WGS sequence"/>
</dbReference>
<feature type="transmembrane region" description="Helical" evidence="6">
    <location>
        <begin position="311"/>
        <end position="328"/>
    </location>
</feature>
<keyword evidence="2 6" id="KW-0812">Transmembrane</keyword>
<feature type="compositionally biased region" description="Basic and acidic residues" evidence="5">
    <location>
        <begin position="483"/>
        <end position="493"/>
    </location>
</feature>
<dbReference type="Gene3D" id="1.20.1250.20">
    <property type="entry name" value="MFS general substrate transporter like domains"/>
    <property type="match status" value="1"/>
</dbReference>
<dbReference type="InterPro" id="IPR011701">
    <property type="entry name" value="MFS"/>
</dbReference>
<dbReference type="InterPro" id="IPR036259">
    <property type="entry name" value="MFS_trans_sf"/>
</dbReference>
<feature type="region of interest" description="Disordered" evidence="5">
    <location>
        <begin position="470"/>
        <end position="493"/>
    </location>
</feature>
<proteinExistence type="predicted"/>
<accession>U2Z3J0</accession>
<protein>
    <recommendedName>
        <fullName evidence="7">Major facilitator superfamily (MFS) profile domain-containing protein</fullName>
    </recommendedName>
</protein>
<evidence type="ECO:0000256" key="4">
    <source>
        <dbReference type="ARBA" id="ARBA00023136"/>
    </source>
</evidence>
<feature type="transmembrane region" description="Helical" evidence="6">
    <location>
        <begin position="274"/>
        <end position="299"/>
    </location>
</feature>
<dbReference type="PRINTS" id="PR01036">
    <property type="entry name" value="TCRTETB"/>
</dbReference>